<dbReference type="PANTHER" id="PTHR33116:SF80">
    <property type="entry name" value="REVERSE TRANSCRIPTASE ZINC-BINDING DOMAIN-CONTAINING PROTEIN"/>
    <property type="match status" value="1"/>
</dbReference>
<evidence type="ECO:0000313" key="2">
    <source>
        <dbReference type="RefSeq" id="XP_019089261.1"/>
    </source>
</evidence>
<protein>
    <submittedName>
        <fullName evidence="2">Uncharacterized protein LOC109128041</fullName>
    </submittedName>
</protein>
<dbReference type="Proteomes" id="UP000694864">
    <property type="component" value="Chromosome 12"/>
</dbReference>
<reference evidence="2" key="2">
    <citation type="submission" date="2025-08" db="UniProtKB">
        <authorList>
            <consortium name="RefSeq"/>
        </authorList>
    </citation>
    <scope>IDENTIFICATION</scope>
    <source>
        <tissue evidence="2">Leaf</tissue>
    </source>
</reference>
<proteinExistence type="predicted"/>
<evidence type="ECO:0000313" key="1">
    <source>
        <dbReference type="Proteomes" id="UP000694864"/>
    </source>
</evidence>
<keyword evidence="1" id="KW-1185">Reference proteome</keyword>
<organism evidence="1 2">
    <name type="scientific">Camelina sativa</name>
    <name type="common">False flax</name>
    <name type="synonym">Myagrum sativum</name>
    <dbReference type="NCBI Taxonomy" id="90675"/>
    <lineage>
        <taxon>Eukaryota</taxon>
        <taxon>Viridiplantae</taxon>
        <taxon>Streptophyta</taxon>
        <taxon>Embryophyta</taxon>
        <taxon>Tracheophyta</taxon>
        <taxon>Spermatophyta</taxon>
        <taxon>Magnoliopsida</taxon>
        <taxon>eudicotyledons</taxon>
        <taxon>Gunneridae</taxon>
        <taxon>Pentapetalae</taxon>
        <taxon>rosids</taxon>
        <taxon>malvids</taxon>
        <taxon>Brassicales</taxon>
        <taxon>Brassicaceae</taxon>
        <taxon>Camelineae</taxon>
        <taxon>Camelina</taxon>
    </lineage>
</organism>
<dbReference type="GeneID" id="109128041"/>
<dbReference type="RefSeq" id="XP_019089261.1">
    <property type="nucleotide sequence ID" value="XM_019233716.1"/>
</dbReference>
<dbReference type="PANTHER" id="PTHR33116">
    <property type="entry name" value="REVERSE TRANSCRIPTASE ZINC-BINDING DOMAIN-CONTAINING PROTEIN-RELATED-RELATED"/>
    <property type="match status" value="1"/>
</dbReference>
<name>A0ABM1QR73_CAMSA</name>
<reference evidence="1" key="1">
    <citation type="journal article" date="2014" name="Nat. Commun.">
        <title>The emerging biofuel crop Camelina sativa retains a highly undifferentiated hexaploid genome structure.</title>
        <authorList>
            <person name="Kagale S."/>
            <person name="Koh C."/>
            <person name="Nixon J."/>
            <person name="Bollina V."/>
            <person name="Clarke W.E."/>
            <person name="Tuteja R."/>
            <person name="Spillane C."/>
            <person name="Robinson S.J."/>
            <person name="Links M.G."/>
            <person name="Clarke C."/>
            <person name="Higgins E.E."/>
            <person name="Huebert T."/>
            <person name="Sharpe A.G."/>
            <person name="Parkin I.A."/>
        </authorList>
    </citation>
    <scope>NUCLEOTIDE SEQUENCE [LARGE SCALE GENOMIC DNA]</scope>
    <source>
        <strain evidence="1">cv. DH55</strain>
    </source>
</reference>
<sequence>MSLADCLPLLEKIRSRIGSWQNIFLSYADRLQLLSSVISIVTNFWISAFRLPSGCIAEIEHICSAFLWSGPDLNATKAKVAWRDVCLPKGEGGLGLKSIVEANKARDFLRKEVYSGKQTFFWFDHWCPLGPLHVVLGDRGVIDLGIPLSAKVTAALHRQRRQHRVVLLNKIEDEFDKVRARHSAAKSDIVLWRGQRNKFFPRFSTKITWSLIRA</sequence>
<gene>
    <name evidence="2" type="primary">LOC109128041</name>
</gene>
<accession>A0ABM1QR73</accession>